<evidence type="ECO:0000313" key="2">
    <source>
        <dbReference type="EMBL" id="SDJ60802.1"/>
    </source>
</evidence>
<dbReference type="OrthoDB" id="6293260at2"/>
<name>A0A1G8V404_9RHOB</name>
<dbReference type="GO" id="GO:0016747">
    <property type="term" value="F:acyltransferase activity, transferring groups other than amino-acyl groups"/>
    <property type="evidence" value="ECO:0007669"/>
    <property type="project" value="InterPro"/>
</dbReference>
<protein>
    <submittedName>
        <fullName evidence="2">Protein N-acetyltransferase, RimJ/RimL family</fullName>
    </submittedName>
</protein>
<feature type="domain" description="N-acetyltransferase" evidence="1">
    <location>
        <begin position="10"/>
        <end position="145"/>
    </location>
</feature>
<keyword evidence="2" id="KW-0808">Transferase</keyword>
<accession>A0A1G8V404</accession>
<evidence type="ECO:0000259" key="1">
    <source>
        <dbReference type="Pfam" id="PF13302"/>
    </source>
</evidence>
<evidence type="ECO:0000313" key="3">
    <source>
        <dbReference type="Proteomes" id="UP000199382"/>
    </source>
</evidence>
<dbReference type="EMBL" id="FNEK01000020">
    <property type="protein sequence ID" value="SDJ60802.1"/>
    <property type="molecule type" value="Genomic_DNA"/>
</dbReference>
<keyword evidence="3" id="KW-1185">Reference proteome</keyword>
<dbReference type="Proteomes" id="UP000199382">
    <property type="component" value="Unassembled WGS sequence"/>
</dbReference>
<dbReference type="InterPro" id="IPR016181">
    <property type="entry name" value="Acyl_CoA_acyltransferase"/>
</dbReference>
<dbReference type="Gene3D" id="3.40.630.30">
    <property type="match status" value="1"/>
</dbReference>
<reference evidence="2 3" key="1">
    <citation type="submission" date="2016-10" db="EMBL/GenBank/DDBJ databases">
        <authorList>
            <person name="de Groot N.N."/>
        </authorList>
    </citation>
    <scope>NUCLEOTIDE SEQUENCE [LARGE SCALE GENOMIC DNA]</scope>
    <source>
        <strain evidence="2 3">DSM 25294</strain>
    </source>
</reference>
<organism evidence="2 3">
    <name type="scientific">Aliiruegeria lutimaris</name>
    <dbReference type="NCBI Taxonomy" id="571298"/>
    <lineage>
        <taxon>Bacteria</taxon>
        <taxon>Pseudomonadati</taxon>
        <taxon>Pseudomonadota</taxon>
        <taxon>Alphaproteobacteria</taxon>
        <taxon>Rhodobacterales</taxon>
        <taxon>Roseobacteraceae</taxon>
        <taxon>Aliiruegeria</taxon>
    </lineage>
</organism>
<gene>
    <name evidence="2" type="ORF">SAMN04488026_102072</name>
</gene>
<dbReference type="STRING" id="571298.SAMN04488026_102072"/>
<dbReference type="SUPFAM" id="SSF55729">
    <property type="entry name" value="Acyl-CoA N-acyltransferases (Nat)"/>
    <property type="match status" value="1"/>
</dbReference>
<dbReference type="InterPro" id="IPR000182">
    <property type="entry name" value="GNAT_dom"/>
</dbReference>
<dbReference type="RefSeq" id="WP_093155634.1">
    <property type="nucleotide sequence ID" value="NZ_FNEK01000020.1"/>
</dbReference>
<sequence>MRTPVLETKRLFLRRPTRSDIGTVFARLKAGQKHVATAPLAGSRALEQVVAIVCHWDLCGLGLFAAVPKGCDEPIGLVGPWKATGWQQPELGFLFLDTADADSLAPEALRRAHHFAERVIGWTEIVSHIMPEDRRAAALVRTTGAIADPFADGPAEALTFRHPVRRGNWRRAA</sequence>
<dbReference type="AlphaFoldDB" id="A0A1G8V404"/>
<dbReference type="Pfam" id="PF13302">
    <property type="entry name" value="Acetyltransf_3"/>
    <property type="match status" value="1"/>
</dbReference>
<proteinExistence type="predicted"/>